<protein>
    <submittedName>
        <fullName evidence="3">Uncharacterized protein</fullName>
    </submittedName>
</protein>
<reference evidence="3 4" key="1">
    <citation type="submission" date="2023-04" db="EMBL/GenBank/DDBJ databases">
        <title>Genome of Basidiobolus ranarum AG-B5.</title>
        <authorList>
            <person name="Stajich J.E."/>
            <person name="Carter-House D."/>
            <person name="Gryganskyi A."/>
        </authorList>
    </citation>
    <scope>NUCLEOTIDE SEQUENCE [LARGE SCALE GENOMIC DNA]</scope>
    <source>
        <strain evidence="3 4">AG-B5</strain>
    </source>
</reference>
<dbReference type="Proteomes" id="UP001479436">
    <property type="component" value="Unassembled WGS sequence"/>
</dbReference>
<gene>
    <name evidence="3" type="ORF">K7432_002841</name>
</gene>
<evidence type="ECO:0000313" key="4">
    <source>
        <dbReference type="Proteomes" id="UP001479436"/>
    </source>
</evidence>
<evidence type="ECO:0000256" key="1">
    <source>
        <dbReference type="ARBA" id="ARBA00006484"/>
    </source>
</evidence>
<dbReference type="PANTHER" id="PTHR24320">
    <property type="entry name" value="RETINOL DEHYDROGENASE"/>
    <property type="match status" value="1"/>
</dbReference>
<keyword evidence="4" id="KW-1185">Reference proteome</keyword>
<dbReference type="EMBL" id="JASJQH010006955">
    <property type="protein sequence ID" value="KAK9722209.1"/>
    <property type="molecule type" value="Genomic_DNA"/>
</dbReference>
<evidence type="ECO:0000313" key="3">
    <source>
        <dbReference type="EMBL" id="KAK9722209.1"/>
    </source>
</evidence>
<comment type="caution">
    <text evidence="3">The sequence shown here is derived from an EMBL/GenBank/DDBJ whole genome shotgun (WGS) entry which is preliminary data.</text>
</comment>
<proteinExistence type="inferred from homology"/>
<keyword evidence="2" id="KW-0560">Oxidoreductase</keyword>
<sequence>MARHTRSGSLTSQGLTAFSLHPGTITTNLWRHVDFSEIADEDAMLDYQGQNIITEFFLKHYPTEAKTLSQGSATTLAAAFDPTIKDKSGLFLNNANVDIEGVKPYALDDEEAKKLWELSELLIVNKL</sequence>
<name>A0ABR2W7J5_9FUNG</name>
<evidence type="ECO:0000256" key="2">
    <source>
        <dbReference type="ARBA" id="ARBA00023002"/>
    </source>
</evidence>
<accession>A0ABR2W7J5</accession>
<dbReference type="PANTHER" id="PTHR24320:SF283">
    <property type="entry name" value="RETINOL DEHYDROGENASE 11"/>
    <property type="match status" value="1"/>
</dbReference>
<comment type="similarity">
    <text evidence="1">Belongs to the short-chain dehydrogenases/reductases (SDR) family.</text>
</comment>
<organism evidence="3 4">
    <name type="scientific">Basidiobolus ranarum</name>
    <dbReference type="NCBI Taxonomy" id="34480"/>
    <lineage>
        <taxon>Eukaryota</taxon>
        <taxon>Fungi</taxon>
        <taxon>Fungi incertae sedis</taxon>
        <taxon>Zoopagomycota</taxon>
        <taxon>Entomophthoromycotina</taxon>
        <taxon>Basidiobolomycetes</taxon>
        <taxon>Basidiobolales</taxon>
        <taxon>Basidiobolaceae</taxon>
        <taxon>Basidiobolus</taxon>
    </lineage>
</organism>
<dbReference type="Gene3D" id="3.40.50.720">
    <property type="entry name" value="NAD(P)-binding Rossmann-like Domain"/>
    <property type="match status" value="1"/>
</dbReference>